<proteinExistence type="predicted"/>
<gene>
    <name evidence="2" type="ORF">XBKB1_590011</name>
</gene>
<dbReference type="EMBL" id="CBSZ010000394">
    <property type="protein sequence ID" value="CDH26358.1"/>
    <property type="molecule type" value="Genomic_DNA"/>
</dbReference>
<dbReference type="AlphaFoldDB" id="A0A077PYQ8"/>
<feature type="compositionally biased region" description="Polar residues" evidence="1">
    <location>
        <begin position="37"/>
        <end position="50"/>
    </location>
</feature>
<dbReference type="RefSeq" id="WP_038193459.1">
    <property type="nucleotide sequence ID" value="NZ_CAWLXS010000058.1"/>
</dbReference>
<dbReference type="Proteomes" id="UP000028493">
    <property type="component" value="Unassembled WGS sequence"/>
</dbReference>
<protein>
    <recommendedName>
        <fullName evidence="4">Phage tail tape measure protein</fullName>
    </recommendedName>
</protein>
<evidence type="ECO:0000256" key="1">
    <source>
        <dbReference type="SAM" id="MobiDB-lite"/>
    </source>
</evidence>
<evidence type="ECO:0000313" key="3">
    <source>
        <dbReference type="Proteomes" id="UP000028493"/>
    </source>
</evidence>
<name>A0A077PYQ8_XENBV</name>
<dbReference type="HOGENOM" id="CLU_101607_0_0_6"/>
<organism evidence="2 3">
    <name type="scientific">Xenorhabdus bovienii str. kraussei Becker Underwood</name>
    <dbReference type="NCBI Taxonomy" id="1398204"/>
    <lineage>
        <taxon>Bacteria</taxon>
        <taxon>Pseudomonadati</taxon>
        <taxon>Pseudomonadota</taxon>
        <taxon>Gammaproteobacteria</taxon>
        <taxon>Enterobacterales</taxon>
        <taxon>Morganellaceae</taxon>
        <taxon>Xenorhabdus</taxon>
    </lineage>
</organism>
<evidence type="ECO:0008006" key="4">
    <source>
        <dbReference type="Google" id="ProtNLM"/>
    </source>
</evidence>
<comment type="caution">
    <text evidence="2">The sequence shown here is derived from an EMBL/GenBank/DDBJ whole genome shotgun (WGS) entry which is preliminary data.</text>
</comment>
<evidence type="ECO:0000313" key="2">
    <source>
        <dbReference type="EMBL" id="CDH26358.1"/>
    </source>
</evidence>
<feature type="region of interest" description="Disordered" evidence="1">
    <location>
        <begin position="27"/>
        <end position="54"/>
    </location>
</feature>
<accession>A0A077PYQ8</accession>
<sequence length="212" mass="23030">MTDVATISLKVNTSDLERGEQKLNSFKDAADKASSSTNKFTSQSENQAAASATMAKEIDRVHKSIAELAAKEQRATATSRTLAAEQDKVAEAFFKQIDAIKRNATATEQLTKIQAEARKARQSEKLDLESYRSILSDIIGKKKQMAEADAKQAASGQAFLARLKDQLATQNLSRNELLKHRAAQLGVSSAAEIYINKLKETGKATKGLSGKK</sequence>
<reference evidence="2" key="1">
    <citation type="submission" date="2013-07" db="EMBL/GenBank/DDBJ databases">
        <title>Sub-species coevolution in mutualistic symbiosis.</title>
        <authorList>
            <person name="Murfin K."/>
            <person name="Klassen J."/>
            <person name="Lee M."/>
            <person name="Forst S."/>
            <person name="Stock P."/>
            <person name="Goodrich-Blair H."/>
        </authorList>
    </citation>
    <scope>NUCLEOTIDE SEQUENCE [LARGE SCALE GENOMIC DNA]</scope>
    <source>
        <strain evidence="2">Kraussei Becker Underwood</strain>
    </source>
</reference>